<dbReference type="InterPro" id="IPR014710">
    <property type="entry name" value="RmlC-like_jellyroll"/>
</dbReference>
<evidence type="ECO:0000256" key="1">
    <source>
        <dbReference type="ARBA" id="ARBA00023015"/>
    </source>
</evidence>
<keyword evidence="3" id="KW-0804">Transcription</keyword>
<name>A0A3M0IFA3_9ACTN</name>
<dbReference type="InterPro" id="IPR036390">
    <property type="entry name" value="WH_DNA-bd_sf"/>
</dbReference>
<gene>
    <name evidence="5" type="ORF">CTZ28_11570</name>
</gene>
<dbReference type="Pfam" id="PF13545">
    <property type="entry name" value="HTH_Crp_2"/>
    <property type="match status" value="1"/>
</dbReference>
<dbReference type="AlphaFoldDB" id="A0A3M0IFA3"/>
<evidence type="ECO:0000256" key="3">
    <source>
        <dbReference type="ARBA" id="ARBA00023163"/>
    </source>
</evidence>
<evidence type="ECO:0000313" key="5">
    <source>
        <dbReference type="EMBL" id="RMB85443.1"/>
    </source>
</evidence>
<comment type="caution">
    <text evidence="5">The sequence shown here is derived from an EMBL/GenBank/DDBJ whole genome shotgun (WGS) entry which is preliminary data.</text>
</comment>
<dbReference type="Gene3D" id="1.10.10.10">
    <property type="entry name" value="Winged helix-like DNA-binding domain superfamily/Winged helix DNA-binding domain"/>
    <property type="match status" value="1"/>
</dbReference>
<feature type="domain" description="HTH crp-type" evidence="4">
    <location>
        <begin position="91"/>
        <end position="157"/>
    </location>
</feature>
<dbReference type="SUPFAM" id="SSF51206">
    <property type="entry name" value="cAMP-binding domain-like"/>
    <property type="match status" value="1"/>
</dbReference>
<dbReference type="Gene3D" id="2.60.120.10">
    <property type="entry name" value="Jelly Rolls"/>
    <property type="match status" value="1"/>
</dbReference>
<evidence type="ECO:0000259" key="4">
    <source>
        <dbReference type="Pfam" id="PF13545"/>
    </source>
</evidence>
<organism evidence="5 6">
    <name type="scientific">Streptomyces shenzhenensis</name>
    <dbReference type="NCBI Taxonomy" id="943815"/>
    <lineage>
        <taxon>Bacteria</taxon>
        <taxon>Bacillati</taxon>
        <taxon>Actinomycetota</taxon>
        <taxon>Actinomycetes</taxon>
        <taxon>Kitasatosporales</taxon>
        <taxon>Streptomycetaceae</taxon>
        <taxon>Streptomyces</taxon>
    </lineage>
</organism>
<dbReference type="GO" id="GO:0003677">
    <property type="term" value="F:DNA binding"/>
    <property type="evidence" value="ECO:0007669"/>
    <property type="project" value="UniProtKB-KW"/>
</dbReference>
<sequence length="162" mass="17311">MTEPYPDGTRAFLEIRGKGQLLGETSALSGALRNADVTAVCRTVVQAVGHGRFLAGLGCNDVLVMLLDAQHLHRTANVRVGVRRFGVVSGLSRLLLDLARTASTPFLAGIPQKVLAYALGVTPRTLYGAVAELERRGAISARWPVVHLTDEAVLKELARSEA</sequence>
<proteinExistence type="predicted"/>
<dbReference type="GO" id="GO:0006355">
    <property type="term" value="P:regulation of DNA-templated transcription"/>
    <property type="evidence" value="ECO:0007669"/>
    <property type="project" value="InterPro"/>
</dbReference>
<evidence type="ECO:0000313" key="6">
    <source>
        <dbReference type="Proteomes" id="UP000270471"/>
    </source>
</evidence>
<dbReference type="InterPro" id="IPR012318">
    <property type="entry name" value="HTH_CRP"/>
</dbReference>
<evidence type="ECO:0000256" key="2">
    <source>
        <dbReference type="ARBA" id="ARBA00023125"/>
    </source>
</evidence>
<protein>
    <recommendedName>
        <fullName evidence="4">HTH crp-type domain-containing protein</fullName>
    </recommendedName>
</protein>
<dbReference type="EMBL" id="PENI01000006">
    <property type="protein sequence ID" value="RMB85443.1"/>
    <property type="molecule type" value="Genomic_DNA"/>
</dbReference>
<accession>A0A3M0IFA3</accession>
<reference evidence="5 6" key="1">
    <citation type="submission" date="2017-11" db="EMBL/GenBank/DDBJ databases">
        <title>Draft genome of actinobacteria isolated from guarana (Paullinia cupana (Mart.) Ducke.</title>
        <authorList>
            <person name="Siqueira K.A."/>
            <person name="Liotti R.G."/>
            <person name="Mendes T.A.O."/>
            <person name="Soares M.A."/>
        </authorList>
    </citation>
    <scope>NUCLEOTIDE SEQUENCE [LARGE SCALE GENOMIC DNA]</scope>
    <source>
        <strain evidence="5 6">193</strain>
    </source>
</reference>
<keyword evidence="1" id="KW-0805">Transcription regulation</keyword>
<dbReference type="Proteomes" id="UP000270471">
    <property type="component" value="Unassembled WGS sequence"/>
</dbReference>
<dbReference type="InterPro" id="IPR018490">
    <property type="entry name" value="cNMP-bd_dom_sf"/>
</dbReference>
<dbReference type="SUPFAM" id="SSF46785">
    <property type="entry name" value="Winged helix' DNA-binding domain"/>
    <property type="match status" value="1"/>
</dbReference>
<keyword evidence="2" id="KW-0238">DNA-binding</keyword>
<keyword evidence="6" id="KW-1185">Reference proteome</keyword>
<dbReference type="InterPro" id="IPR036388">
    <property type="entry name" value="WH-like_DNA-bd_sf"/>
</dbReference>